<dbReference type="EMBL" id="PDCK01000041">
    <property type="protein sequence ID" value="PRQ43199.1"/>
    <property type="molecule type" value="Genomic_DNA"/>
</dbReference>
<proteinExistence type="predicted"/>
<protein>
    <submittedName>
        <fullName evidence="1">Uncharacterized protein</fullName>
    </submittedName>
</protein>
<comment type="caution">
    <text evidence="1">The sequence shown here is derived from an EMBL/GenBank/DDBJ whole genome shotgun (WGS) entry which is preliminary data.</text>
</comment>
<evidence type="ECO:0000313" key="2">
    <source>
        <dbReference type="Proteomes" id="UP000238479"/>
    </source>
</evidence>
<evidence type="ECO:0000313" key="1">
    <source>
        <dbReference type="EMBL" id="PRQ43199.1"/>
    </source>
</evidence>
<name>A0A2P6R9U8_ROSCH</name>
<sequence length="108" mass="11790">MWKPGRVRDVQSMGRSGSSCIPSVMAVWFGRPCLSGTLQYYCALTTRLGRLCGSAVTWVKGGVVRPLASTAVGWYGGSADAMPQFRRIIIESGGWHESWVFPLLMGFS</sequence>
<keyword evidence="2" id="KW-1185">Reference proteome</keyword>
<organism evidence="1 2">
    <name type="scientific">Rosa chinensis</name>
    <name type="common">China rose</name>
    <dbReference type="NCBI Taxonomy" id="74649"/>
    <lineage>
        <taxon>Eukaryota</taxon>
        <taxon>Viridiplantae</taxon>
        <taxon>Streptophyta</taxon>
        <taxon>Embryophyta</taxon>
        <taxon>Tracheophyta</taxon>
        <taxon>Spermatophyta</taxon>
        <taxon>Magnoliopsida</taxon>
        <taxon>eudicotyledons</taxon>
        <taxon>Gunneridae</taxon>
        <taxon>Pentapetalae</taxon>
        <taxon>rosids</taxon>
        <taxon>fabids</taxon>
        <taxon>Rosales</taxon>
        <taxon>Rosaceae</taxon>
        <taxon>Rosoideae</taxon>
        <taxon>Rosoideae incertae sedis</taxon>
        <taxon>Rosa</taxon>
    </lineage>
</organism>
<dbReference type="Gramene" id="PRQ43199">
    <property type="protein sequence ID" value="PRQ43199"/>
    <property type="gene ID" value="RchiOBHm_Chr3g0465881"/>
</dbReference>
<reference evidence="1 2" key="1">
    <citation type="journal article" date="2018" name="Nat. Genet.">
        <title>The Rosa genome provides new insights in the design of modern roses.</title>
        <authorList>
            <person name="Bendahmane M."/>
        </authorList>
    </citation>
    <scope>NUCLEOTIDE SEQUENCE [LARGE SCALE GENOMIC DNA]</scope>
    <source>
        <strain evidence="2">cv. Old Blush</strain>
    </source>
</reference>
<accession>A0A2P6R9U8</accession>
<dbReference type="Proteomes" id="UP000238479">
    <property type="component" value="Chromosome 3"/>
</dbReference>
<gene>
    <name evidence="1" type="ORF">RchiOBHm_Chr3g0465881</name>
</gene>
<dbReference type="AlphaFoldDB" id="A0A2P6R9U8"/>